<dbReference type="OMA" id="EWGERIW"/>
<dbReference type="PANTHER" id="PTHR20905">
    <property type="entry name" value="N-ACETYLTRANSFERASE-RELATED"/>
    <property type="match status" value="1"/>
</dbReference>
<dbReference type="InterPro" id="IPR000182">
    <property type="entry name" value="GNAT_dom"/>
</dbReference>
<dbReference type="EMBL" id="VCGU01000005">
    <property type="protein sequence ID" value="TRY75424.1"/>
    <property type="molecule type" value="Genomic_DNA"/>
</dbReference>
<accession>A0A553PCM5</accession>
<reference evidence="2 3" key="1">
    <citation type="journal article" date="2018" name="Nat. Ecol. Evol.">
        <title>Genomic signatures of mitonuclear coevolution across populations of Tigriopus californicus.</title>
        <authorList>
            <person name="Barreto F.S."/>
            <person name="Watson E.T."/>
            <person name="Lima T.G."/>
            <person name="Willett C.S."/>
            <person name="Edmands S."/>
            <person name="Li W."/>
            <person name="Burton R.S."/>
        </authorList>
    </citation>
    <scope>NUCLEOTIDE SEQUENCE [LARGE SCALE GENOMIC DNA]</scope>
    <source>
        <strain evidence="2 3">San Diego</strain>
    </source>
</reference>
<dbReference type="AlphaFoldDB" id="A0A553PCM5"/>
<dbReference type="SUPFAM" id="SSF55729">
    <property type="entry name" value="Acyl-CoA N-acyltransferases (Nat)"/>
    <property type="match status" value="1"/>
</dbReference>
<evidence type="ECO:0000313" key="2">
    <source>
        <dbReference type="EMBL" id="TRY75424.1"/>
    </source>
</evidence>
<evidence type="ECO:0000259" key="1">
    <source>
        <dbReference type="PROSITE" id="PS51186"/>
    </source>
</evidence>
<name>A0A553PCM5_TIGCA</name>
<organism evidence="2 3">
    <name type="scientific">Tigriopus californicus</name>
    <name type="common">Marine copepod</name>
    <dbReference type="NCBI Taxonomy" id="6832"/>
    <lineage>
        <taxon>Eukaryota</taxon>
        <taxon>Metazoa</taxon>
        <taxon>Ecdysozoa</taxon>
        <taxon>Arthropoda</taxon>
        <taxon>Crustacea</taxon>
        <taxon>Multicrustacea</taxon>
        <taxon>Hexanauplia</taxon>
        <taxon>Copepoda</taxon>
        <taxon>Harpacticoida</taxon>
        <taxon>Harpacticidae</taxon>
        <taxon>Tigriopus</taxon>
    </lineage>
</organism>
<protein>
    <recommendedName>
        <fullName evidence="1">N-acetyltransferase domain-containing protein</fullName>
    </recommendedName>
</protein>
<dbReference type="InterPro" id="IPR016181">
    <property type="entry name" value="Acyl_CoA_acyltransferase"/>
</dbReference>
<proteinExistence type="predicted"/>
<dbReference type="OrthoDB" id="5799199at2759"/>
<dbReference type="Pfam" id="PF00583">
    <property type="entry name" value="Acetyltransf_1"/>
    <property type="match status" value="1"/>
</dbReference>
<dbReference type="PROSITE" id="PS51186">
    <property type="entry name" value="GNAT"/>
    <property type="match status" value="1"/>
</dbReference>
<keyword evidence="3" id="KW-1185">Reference proteome</keyword>
<dbReference type="PANTHER" id="PTHR20905:SF1">
    <property type="entry name" value="AT07410P-RELATED"/>
    <property type="match status" value="1"/>
</dbReference>
<dbReference type="Proteomes" id="UP000318571">
    <property type="component" value="Chromosome 2"/>
</dbReference>
<sequence length="237" mass="27419">MFESISFIHPGTEWGERIWDFLLVHYFPHEPILRSSGAFKSDSWLLNWGKCLFYSIFVDKCLRERNSIIAIDDESQDILGVKLGYIATIADHGSEAPHFLLEWVDYVSCLLPNSLFKALMCEKLVGILLRYDPFLAMEDLDCHKIYMGETLCVAEMARGQGLGSELVQRSLEHSREQRCEFYLVSATGLYSQRIYHSLEFQVMKIVRYDEFKDRSGLTVIDDAQEHTHAQTMFKAIL</sequence>
<gene>
    <name evidence="2" type="ORF">TCAL_10799</name>
</gene>
<evidence type="ECO:0000313" key="3">
    <source>
        <dbReference type="Proteomes" id="UP000318571"/>
    </source>
</evidence>
<feature type="domain" description="N-acetyltransferase" evidence="1">
    <location>
        <begin position="69"/>
        <end position="237"/>
    </location>
</feature>
<dbReference type="CDD" id="cd04301">
    <property type="entry name" value="NAT_SF"/>
    <property type="match status" value="1"/>
</dbReference>
<dbReference type="Gene3D" id="3.40.630.30">
    <property type="match status" value="1"/>
</dbReference>
<dbReference type="GO" id="GO:0008080">
    <property type="term" value="F:N-acetyltransferase activity"/>
    <property type="evidence" value="ECO:0007669"/>
    <property type="project" value="TreeGrafter"/>
</dbReference>
<comment type="caution">
    <text evidence="2">The sequence shown here is derived from an EMBL/GenBank/DDBJ whole genome shotgun (WGS) entry which is preliminary data.</text>
</comment>